<feature type="compositionally biased region" description="Basic residues" evidence="1">
    <location>
        <begin position="123"/>
        <end position="136"/>
    </location>
</feature>
<organism evidence="3">
    <name type="scientific">Arabidopsis lyrata subsp. lyrata</name>
    <name type="common">Lyre-leaved rock-cress</name>
    <dbReference type="NCBI Taxonomy" id="81972"/>
    <lineage>
        <taxon>Eukaryota</taxon>
        <taxon>Viridiplantae</taxon>
        <taxon>Streptophyta</taxon>
        <taxon>Embryophyta</taxon>
        <taxon>Tracheophyta</taxon>
        <taxon>Spermatophyta</taxon>
        <taxon>Magnoliopsida</taxon>
        <taxon>eudicotyledons</taxon>
        <taxon>Gunneridae</taxon>
        <taxon>Pentapetalae</taxon>
        <taxon>rosids</taxon>
        <taxon>malvids</taxon>
        <taxon>Brassicales</taxon>
        <taxon>Brassicaceae</taxon>
        <taxon>Camelineae</taxon>
        <taxon>Arabidopsis</taxon>
    </lineage>
</organism>
<dbReference type="Proteomes" id="UP000008694">
    <property type="component" value="Unassembled WGS sequence"/>
</dbReference>
<reference evidence="3" key="1">
    <citation type="journal article" date="2011" name="Nat. Genet.">
        <title>The Arabidopsis lyrata genome sequence and the basis of rapid genome size change.</title>
        <authorList>
            <person name="Hu T.T."/>
            <person name="Pattyn P."/>
            <person name="Bakker E.G."/>
            <person name="Cao J."/>
            <person name="Cheng J.-F."/>
            <person name="Clark R.M."/>
            <person name="Fahlgren N."/>
            <person name="Fawcett J.A."/>
            <person name="Grimwood J."/>
            <person name="Gundlach H."/>
            <person name="Haberer G."/>
            <person name="Hollister J.D."/>
            <person name="Ossowski S."/>
            <person name="Ottilar R.P."/>
            <person name="Salamov A.A."/>
            <person name="Schneeberger K."/>
            <person name="Spannagl M."/>
            <person name="Wang X."/>
            <person name="Yang L."/>
            <person name="Nasrallah M.E."/>
            <person name="Bergelson J."/>
            <person name="Carrington J.C."/>
            <person name="Gaut B.S."/>
            <person name="Schmutz J."/>
            <person name="Mayer K.F.X."/>
            <person name="Van de Peer Y."/>
            <person name="Grigoriev I.V."/>
            <person name="Nordborg M."/>
            <person name="Weigel D."/>
            <person name="Guo Y.-L."/>
        </authorList>
    </citation>
    <scope>NUCLEOTIDE SEQUENCE [LARGE SCALE GENOMIC DNA]</scope>
    <source>
        <strain evidence="3">cv. MN47</strain>
    </source>
</reference>
<feature type="compositionally biased region" description="Polar residues" evidence="1">
    <location>
        <begin position="90"/>
        <end position="112"/>
    </location>
</feature>
<dbReference type="EMBL" id="GL348717">
    <property type="protein sequence ID" value="EFH53018.1"/>
    <property type="molecule type" value="Genomic_DNA"/>
</dbReference>
<dbReference type="HOGENOM" id="CLU_1362080_0_0_1"/>
<gene>
    <name evidence="2" type="ORF">ARALYDRAFT_346655</name>
</gene>
<evidence type="ECO:0000313" key="3">
    <source>
        <dbReference type="Proteomes" id="UP000008694"/>
    </source>
</evidence>
<name>D7LLT0_ARALL</name>
<feature type="region of interest" description="Disordered" evidence="1">
    <location>
        <begin position="53"/>
        <end position="168"/>
    </location>
</feature>
<feature type="compositionally biased region" description="Low complexity" evidence="1">
    <location>
        <begin position="137"/>
        <end position="148"/>
    </location>
</feature>
<evidence type="ECO:0000313" key="2">
    <source>
        <dbReference type="EMBL" id="EFH53018.1"/>
    </source>
</evidence>
<keyword evidence="3" id="KW-1185">Reference proteome</keyword>
<sequence length="201" mass="22427">MSRHHVLDLAGGSSKISNDFTDFVRFHRIQEYKSLFYLKISSKVDISDEDLAEASTSFTEPDNKPRARRSKARKAKEQRPISPIRCLTETGPNDASSQDSQVPQEVATTNAGDAQIPVEKVSSRARRSKARKKAKQKQQQLHHASQQAPDSPCNSTTRSAPKFERAEVSQASIPIGNTLNQISTCLRLLESIMEQAKYTND</sequence>
<protein>
    <submittedName>
        <fullName evidence="2">Uncharacterized protein</fullName>
    </submittedName>
</protein>
<evidence type="ECO:0000256" key="1">
    <source>
        <dbReference type="SAM" id="MobiDB-lite"/>
    </source>
</evidence>
<proteinExistence type="predicted"/>
<dbReference type="Gramene" id="fgenesh1_pg.C_scaffold_5000047">
    <property type="protein sequence ID" value="fgenesh1_pg.C_scaffold_5000047"/>
    <property type="gene ID" value="fgenesh1_pg.C_scaffold_5000047"/>
</dbReference>
<feature type="compositionally biased region" description="Basic residues" evidence="1">
    <location>
        <begin position="66"/>
        <end position="76"/>
    </location>
</feature>
<dbReference type="AlphaFoldDB" id="D7LLT0"/>
<accession>D7LLT0</accession>